<sequence>MNGDQPRETTPLTNRTRGASLAPRAYRQSESKQKNVWDGVAGNERKSLSVTAQDEQGAGPTTTVEPIPMSEQNRIEKRVEKS</sequence>
<feature type="compositionally biased region" description="Basic and acidic residues" evidence="1">
    <location>
        <begin position="73"/>
        <end position="82"/>
    </location>
</feature>
<gene>
    <name evidence="2" type="ORF">PoB_000982600</name>
</gene>
<name>A0AAV3YLP5_9GAST</name>
<comment type="caution">
    <text evidence="2">The sequence shown here is derived from an EMBL/GenBank/DDBJ whole genome shotgun (WGS) entry which is preliminary data.</text>
</comment>
<feature type="compositionally biased region" description="Polar residues" evidence="1">
    <location>
        <begin position="8"/>
        <end position="17"/>
    </location>
</feature>
<protein>
    <submittedName>
        <fullName evidence="2">Uncharacterized protein</fullName>
    </submittedName>
</protein>
<organism evidence="2 3">
    <name type="scientific">Plakobranchus ocellatus</name>
    <dbReference type="NCBI Taxonomy" id="259542"/>
    <lineage>
        <taxon>Eukaryota</taxon>
        <taxon>Metazoa</taxon>
        <taxon>Spiralia</taxon>
        <taxon>Lophotrochozoa</taxon>
        <taxon>Mollusca</taxon>
        <taxon>Gastropoda</taxon>
        <taxon>Heterobranchia</taxon>
        <taxon>Euthyneura</taxon>
        <taxon>Panpulmonata</taxon>
        <taxon>Sacoglossa</taxon>
        <taxon>Placobranchoidea</taxon>
        <taxon>Plakobranchidae</taxon>
        <taxon>Plakobranchus</taxon>
    </lineage>
</organism>
<dbReference type="Proteomes" id="UP000735302">
    <property type="component" value="Unassembled WGS sequence"/>
</dbReference>
<evidence type="ECO:0000313" key="2">
    <source>
        <dbReference type="EMBL" id="GFN83320.1"/>
    </source>
</evidence>
<feature type="region of interest" description="Disordered" evidence="1">
    <location>
        <begin position="1"/>
        <end position="82"/>
    </location>
</feature>
<feature type="compositionally biased region" description="Polar residues" evidence="1">
    <location>
        <begin position="48"/>
        <end position="64"/>
    </location>
</feature>
<reference evidence="2 3" key="1">
    <citation type="journal article" date="2021" name="Elife">
        <title>Chloroplast acquisition without the gene transfer in kleptoplastic sea slugs, Plakobranchus ocellatus.</title>
        <authorList>
            <person name="Maeda T."/>
            <person name="Takahashi S."/>
            <person name="Yoshida T."/>
            <person name="Shimamura S."/>
            <person name="Takaki Y."/>
            <person name="Nagai Y."/>
            <person name="Toyoda A."/>
            <person name="Suzuki Y."/>
            <person name="Arimoto A."/>
            <person name="Ishii H."/>
            <person name="Satoh N."/>
            <person name="Nishiyama T."/>
            <person name="Hasebe M."/>
            <person name="Maruyama T."/>
            <person name="Minagawa J."/>
            <person name="Obokata J."/>
            <person name="Shigenobu S."/>
        </authorList>
    </citation>
    <scope>NUCLEOTIDE SEQUENCE [LARGE SCALE GENOMIC DNA]</scope>
</reference>
<dbReference type="AlphaFoldDB" id="A0AAV3YLP5"/>
<proteinExistence type="predicted"/>
<evidence type="ECO:0000256" key="1">
    <source>
        <dbReference type="SAM" id="MobiDB-lite"/>
    </source>
</evidence>
<accession>A0AAV3YLP5</accession>
<dbReference type="EMBL" id="BLXT01001140">
    <property type="protein sequence ID" value="GFN83320.1"/>
    <property type="molecule type" value="Genomic_DNA"/>
</dbReference>
<keyword evidence="3" id="KW-1185">Reference proteome</keyword>
<evidence type="ECO:0000313" key="3">
    <source>
        <dbReference type="Proteomes" id="UP000735302"/>
    </source>
</evidence>